<protein>
    <recommendedName>
        <fullName evidence="3">Resolvase/invertase-type recombinase catalytic domain-containing protein</fullName>
    </recommendedName>
</protein>
<name>A0A3P3Q099_9FIRM</name>
<dbReference type="GO" id="GO:0000150">
    <property type="term" value="F:DNA strand exchange activity"/>
    <property type="evidence" value="ECO:0007669"/>
    <property type="project" value="InterPro"/>
</dbReference>
<sequence>MINECEHGNLDIILTKSLSRFGRDAKEGL</sequence>
<evidence type="ECO:0000313" key="2">
    <source>
        <dbReference type="Proteomes" id="UP000276982"/>
    </source>
</evidence>
<reference evidence="1 2" key="1">
    <citation type="submission" date="2018-11" db="EMBL/GenBank/DDBJ databases">
        <title>Genome sequencing of Lachnoanaerobaculum orale DSM 24553T.</title>
        <authorList>
            <person name="Kook J.-K."/>
            <person name="Park S.-N."/>
            <person name="Lim Y.K."/>
        </authorList>
    </citation>
    <scope>NUCLEOTIDE SEQUENCE [LARGE SCALE GENOMIC DNA]</scope>
    <source>
        <strain evidence="1 2">DSM 24553</strain>
    </source>
</reference>
<dbReference type="RefSeq" id="WP_124952977.1">
    <property type="nucleotide sequence ID" value="NZ_RRCM01000003.1"/>
</dbReference>
<dbReference type="Gene3D" id="3.40.50.1390">
    <property type="entry name" value="Resolvase, N-terminal catalytic domain"/>
    <property type="match status" value="1"/>
</dbReference>
<dbReference type="GO" id="GO:0003677">
    <property type="term" value="F:DNA binding"/>
    <property type="evidence" value="ECO:0007669"/>
    <property type="project" value="InterPro"/>
</dbReference>
<evidence type="ECO:0008006" key="3">
    <source>
        <dbReference type="Google" id="ProtNLM"/>
    </source>
</evidence>
<gene>
    <name evidence="1" type="ORF">EHW90_12175</name>
</gene>
<evidence type="ECO:0000313" key="1">
    <source>
        <dbReference type="EMBL" id="RRJ13750.1"/>
    </source>
</evidence>
<comment type="caution">
    <text evidence="1">The sequence shown here is derived from an EMBL/GenBank/DDBJ whole genome shotgun (WGS) entry which is preliminary data.</text>
</comment>
<proteinExistence type="predicted"/>
<dbReference type="Proteomes" id="UP000276982">
    <property type="component" value="Unassembled WGS sequence"/>
</dbReference>
<dbReference type="InterPro" id="IPR036162">
    <property type="entry name" value="Resolvase-like_N_sf"/>
</dbReference>
<dbReference type="EMBL" id="RRCM01000003">
    <property type="protein sequence ID" value="RRJ13750.1"/>
    <property type="molecule type" value="Genomic_DNA"/>
</dbReference>
<keyword evidence="2" id="KW-1185">Reference proteome</keyword>
<dbReference type="AlphaFoldDB" id="A0A3P3Q099"/>
<organism evidence="1 2">
    <name type="scientific">Lachnoanaerobaculum orale</name>
    <dbReference type="NCBI Taxonomy" id="979627"/>
    <lineage>
        <taxon>Bacteria</taxon>
        <taxon>Bacillati</taxon>
        <taxon>Bacillota</taxon>
        <taxon>Clostridia</taxon>
        <taxon>Lachnospirales</taxon>
        <taxon>Lachnospiraceae</taxon>
        <taxon>Lachnoanaerobaculum</taxon>
    </lineage>
</organism>
<accession>A0A3P3Q099</accession>